<dbReference type="Proteomes" id="UP001429601">
    <property type="component" value="Unassembled WGS sequence"/>
</dbReference>
<comment type="caution">
    <text evidence="1">The sequence shown here is derived from an EMBL/GenBank/DDBJ whole genome shotgun (WGS) entry which is preliminary data.</text>
</comment>
<evidence type="ECO:0000313" key="2">
    <source>
        <dbReference type="Proteomes" id="UP001429601"/>
    </source>
</evidence>
<sequence>MKVRAFARLSAFEVTPVAEDDRGGLFLTIYTDPDRPEPEVGIIGG</sequence>
<organism evidence="1 2">
    <name type="scientific">Luteibacter jiangsuensis</name>
    <dbReference type="NCBI Taxonomy" id="637577"/>
    <lineage>
        <taxon>Bacteria</taxon>
        <taxon>Pseudomonadati</taxon>
        <taxon>Pseudomonadota</taxon>
        <taxon>Gammaproteobacteria</taxon>
        <taxon>Lysobacterales</taxon>
        <taxon>Rhodanobacteraceae</taxon>
        <taxon>Luteibacter</taxon>
    </lineage>
</organism>
<proteinExistence type="predicted"/>
<evidence type="ECO:0000313" key="1">
    <source>
        <dbReference type="EMBL" id="NID05720.1"/>
    </source>
</evidence>
<gene>
    <name evidence="1" type="ORF">HBF26_12545</name>
</gene>
<keyword evidence="2" id="KW-1185">Reference proteome</keyword>
<name>A0ABX0Q6X7_9GAMM</name>
<protein>
    <submittedName>
        <fullName evidence="1">Uncharacterized protein</fullName>
    </submittedName>
</protein>
<accession>A0ABX0Q6X7</accession>
<dbReference type="EMBL" id="JAAQQR010000005">
    <property type="protein sequence ID" value="NID05720.1"/>
    <property type="molecule type" value="Genomic_DNA"/>
</dbReference>
<reference evidence="1 2" key="1">
    <citation type="journal article" date="2011" name="Curr. Microbiol.">
        <title>Luteibacter jiangsuensis sp. nov.: a methamidophos-degrading bacterium isolated from a methamidophos-manufacturing factory.</title>
        <authorList>
            <person name="Wang L."/>
            <person name="Wang G.L."/>
            <person name="Li S.P."/>
            <person name="Jiang J.D."/>
        </authorList>
    </citation>
    <scope>NUCLEOTIDE SEQUENCE [LARGE SCALE GENOMIC DNA]</scope>
    <source>
        <strain evidence="1 2">CGMCC 1.10133</strain>
    </source>
</reference>
<dbReference type="RefSeq" id="WP_167126883.1">
    <property type="nucleotide sequence ID" value="NZ_JAAQQR010000005.1"/>
</dbReference>